<keyword evidence="1" id="KW-1133">Transmembrane helix</keyword>
<dbReference type="EMBL" id="CAAALY010088546">
    <property type="protein sequence ID" value="VEL27622.1"/>
    <property type="molecule type" value="Genomic_DNA"/>
</dbReference>
<dbReference type="OrthoDB" id="6254270at2759"/>
<evidence type="ECO:0000313" key="2">
    <source>
        <dbReference type="EMBL" id="VEL27622.1"/>
    </source>
</evidence>
<evidence type="ECO:0008006" key="4">
    <source>
        <dbReference type="Google" id="ProtNLM"/>
    </source>
</evidence>
<evidence type="ECO:0000256" key="1">
    <source>
        <dbReference type="SAM" id="Phobius"/>
    </source>
</evidence>
<proteinExistence type="predicted"/>
<keyword evidence="1" id="KW-0472">Membrane</keyword>
<keyword evidence="1" id="KW-0812">Transmembrane</keyword>
<evidence type="ECO:0000313" key="3">
    <source>
        <dbReference type="Proteomes" id="UP000784294"/>
    </source>
</evidence>
<protein>
    <recommendedName>
        <fullName evidence="4">Protein sleepless</fullName>
    </recommendedName>
</protein>
<dbReference type="AlphaFoldDB" id="A0A3S5AX92"/>
<keyword evidence="3" id="KW-1185">Reference proteome</keyword>
<accession>A0A3S5AX92</accession>
<reference evidence="2" key="1">
    <citation type="submission" date="2018-11" db="EMBL/GenBank/DDBJ databases">
        <authorList>
            <consortium name="Pathogen Informatics"/>
        </authorList>
    </citation>
    <scope>NUCLEOTIDE SEQUENCE</scope>
</reference>
<feature type="transmembrane region" description="Helical" evidence="1">
    <location>
        <begin position="47"/>
        <end position="66"/>
    </location>
</feature>
<organism evidence="2 3">
    <name type="scientific">Protopolystoma xenopodis</name>
    <dbReference type="NCBI Taxonomy" id="117903"/>
    <lineage>
        <taxon>Eukaryota</taxon>
        <taxon>Metazoa</taxon>
        <taxon>Spiralia</taxon>
        <taxon>Lophotrochozoa</taxon>
        <taxon>Platyhelminthes</taxon>
        <taxon>Monogenea</taxon>
        <taxon>Polyopisthocotylea</taxon>
        <taxon>Polystomatidea</taxon>
        <taxon>Polystomatidae</taxon>
        <taxon>Protopolystoma</taxon>
    </lineage>
</organism>
<dbReference type="Proteomes" id="UP000784294">
    <property type="component" value="Unassembled WGS sequence"/>
</dbReference>
<sequence length="68" mass="7114">MQLRRYCDLQGGEPDELTCTRQQSQGGFSEVCICGTNNCNTATRLPVQMAGPGLGVLAGLLAGLLASK</sequence>
<comment type="caution">
    <text evidence="2">The sequence shown here is derived from an EMBL/GenBank/DDBJ whole genome shotgun (WGS) entry which is preliminary data.</text>
</comment>
<name>A0A3S5AX92_9PLAT</name>
<gene>
    <name evidence="2" type="ORF">PXEA_LOCUS21062</name>
</gene>